<comment type="caution">
    <text evidence="8">The sequence shown here is derived from an EMBL/GenBank/DDBJ whole genome shotgun (WGS) entry which is preliminary data.</text>
</comment>
<keyword evidence="9" id="KW-1185">Reference proteome</keyword>
<gene>
    <name evidence="8" type="ORF">VTL71DRAFT_6890</name>
</gene>
<evidence type="ECO:0000256" key="5">
    <source>
        <dbReference type="SAM" id="MobiDB-lite"/>
    </source>
</evidence>
<evidence type="ECO:0000313" key="9">
    <source>
        <dbReference type="Proteomes" id="UP001595075"/>
    </source>
</evidence>
<keyword evidence="2 6" id="KW-0812">Transmembrane</keyword>
<keyword evidence="7" id="KW-0732">Signal</keyword>
<keyword evidence="4 6" id="KW-0472">Membrane</keyword>
<evidence type="ECO:0000256" key="3">
    <source>
        <dbReference type="ARBA" id="ARBA00022989"/>
    </source>
</evidence>
<reference evidence="8 9" key="1">
    <citation type="journal article" date="2024" name="Commun. Biol.">
        <title>Comparative genomic analysis of thermophilic fungi reveals convergent evolutionary adaptations and gene losses.</title>
        <authorList>
            <person name="Steindorff A.S."/>
            <person name="Aguilar-Pontes M.V."/>
            <person name="Robinson A.J."/>
            <person name="Andreopoulos B."/>
            <person name="LaButti K."/>
            <person name="Kuo A."/>
            <person name="Mondo S."/>
            <person name="Riley R."/>
            <person name="Otillar R."/>
            <person name="Haridas S."/>
            <person name="Lipzen A."/>
            <person name="Grimwood J."/>
            <person name="Schmutz J."/>
            <person name="Clum A."/>
            <person name="Reid I.D."/>
            <person name="Moisan M.C."/>
            <person name="Butler G."/>
            <person name="Nguyen T.T.M."/>
            <person name="Dewar K."/>
            <person name="Conant G."/>
            <person name="Drula E."/>
            <person name="Henrissat B."/>
            <person name="Hansel C."/>
            <person name="Singer S."/>
            <person name="Hutchinson M.I."/>
            <person name="de Vries R.P."/>
            <person name="Natvig D.O."/>
            <person name="Powell A.J."/>
            <person name="Tsang A."/>
            <person name="Grigoriev I.V."/>
        </authorList>
    </citation>
    <scope>NUCLEOTIDE SEQUENCE [LARGE SCALE GENOMIC DNA]</scope>
    <source>
        <strain evidence="8 9">CBS 494.80</strain>
    </source>
</reference>
<dbReference type="SUPFAM" id="SSF144083">
    <property type="entry name" value="Magnesium transport protein CorA, transmembrane region"/>
    <property type="match status" value="1"/>
</dbReference>
<evidence type="ECO:0000256" key="1">
    <source>
        <dbReference type="ARBA" id="ARBA00004141"/>
    </source>
</evidence>
<dbReference type="Proteomes" id="UP001595075">
    <property type="component" value="Unassembled WGS sequence"/>
</dbReference>
<dbReference type="Pfam" id="PF01544">
    <property type="entry name" value="CorA"/>
    <property type="match status" value="1"/>
</dbReference>
<accession>A0ABR4BV34</accession>
<dbReference type="Gene3D" id="1.20.58.340">
    <property type="entry name" value="Magnesium transport protein CorA, transmembrane region"/>
    <property type="match status" value="1"/>
</dbReference>
<protein>
    <submittedName>
        <fullName evidence="8">Uncharacterized protein</fullName>
    </submittedName>
</protein>
<evidence type="ECO:0000256" key="6">
    <source>
        <dbReference type="SAM" id="Phobius"/>
    </source>
</evidence>
<proteinExistence type="predicted"/>
<feature type="region of interest" description="Disordered" evidence="5">
    <location>
        <begin position="239"/>
        <end position="288"/>
    </location>
</feature>
<evidence type="ECO:0000256" key="2">
    <source>
        <dbReference type="ARBA" id="ARBA00022692"/>
    </source>
</evidence>
<name>A0ABR4BV34_9HELO</name>
<keyword evidence="3 6" id="KW-1133">Transmembrane helix</keyword>
<evidence type="ECO:0000256" key="7">
    <source>
        <dbReference type="SAM" id="SignalP"/>
    </source>
</evidence>
<evidence type="ECO:0000313" key="8">
    <source>
        <dbReference type="EMBL" id="KAL2061513.1"/>
    </source>
</evidence>
<dbReference type="InterPro" id="IPR045863">
    <property type="entry name" value="CorA_TM1_TM2"/>
</dbReference>
<dbReference type="InterPro" id="IPR002523">
    <property type="entry name" value="MgTranspt_CorA/ZnTranspt_ZntB"/>
</dbReference>
<feature type="transmembrane region" description="Helical" evidence="6">
    <location>
        <begin position="169"/>
        <end position="190"/>
    </location>
</feature>
<comment type="subcellular location">
    <subcellularLocation>
        <location evidence="1">Membrane</location>
        <topology evidence="1">Multi-pass membrane protein</topology>
    </subcellularLocation>
</comment>
<feature type="signal peptide" evidence="7">
    <location>
        <begin position="1"/>
        <end position="18"/>
    </location>
</feature>
<feature type="chain" id="PRO_5046421324" evidence="7">
    <location>
        <begin position="19"/>
        <end position="288"/>
    </location>
</feature>
<organism evidence="8 9">
    <name type="scientific">Oculimacula yallundae</name>
    <dbReference type="NCBI Taxonomy" id="86028"/>
    <lineage>
        <taxon>Eukaryota</taxon>
        <taxon>Fungi</taxon>
        <taxon>Dikarya</taxon>
        <taxon>Ascomycota</taxon>
        <taxon>Pezizomycotina</taxon>
        <taxon>Leotiomycetes</taxon>
        <taxon>Helotiales</taxon>
        <taxon>Ploettnerulaceae</taxon>
        <taxon>Oculimacula</taxon>
    </lineage>
</organism>
<dbReference type="EMBL" id="JAZHXI010000018">
    <property type="protein sequence ID" value="KAL2061513.1"/>
    <property type="molecule type" value="Genomic_DNA"/>
</dbReference>
<evidence type="ECO:0000256" key="4">
    <source>
        <dbReference type="ARBA" id="ARBA00023136"/>
    </source>
</evidence>
<sequence>MNNGKLGGMHVFLDLLASELVNVCHQWGRVLDGMDEKLGATVTNLLDEKTGHELMFDDNEFKRSKLYFTLQQLCRMFRRYVEETQTDLEDMREGFFKQWGAETQGIQLGGDLAHLRAYWNSVIEGPLNKLDAISARIKNKQEDVESLRDGLFNATSVREASRGLEINQYLFVFTIMTVIYLLLSFVTSIFGMHLFDTTDSNVIAAQSKFYITLAVLSVSTYIAAGLAFWFVQLNKKKSSDKGFAPSKKNGKPVVAPENASKKEGRGILASRRKRKGKKAEASAAMEAV</sequence>
<feature type="transmembrane region" description="Helical" evidence="6">
    <location>
        <begin position="210"/>
        <end position="231"/>
    </location>
</feature>